<protein>
    <recommendedName>
        <fullName evidence="3">Cystatin domain-containing protein</fullName>
    </recommendedName>
</protein>
<dbReference type="PANTHER" id="PTHR47373:SF1">
    <property type="entry name" value="CYSTEINE PROTEINASE INHIBITOR 2"/>
    <property type="match status" value="1"/>
</dbReference>
<accession>A0A835HPZ3</accession>
<feature type="domain" description="Cystatin" evidence="3">
    <location>
        <begin position="4"/>
        <end position="100"/>
    </location>
</feature>
<dbReference type="Pfam" id="PF16845">
    <property type="entry name" value="SQAPI"/>
    <property type="match status" value="1"/>
</dbReference>
<dbReference type="OrthoDB" id="679141at2759"/>
<dbReference type="PANTHER" id="PTHR47373">
    <property type="entry name" value="CYSTEINE PROTEINASE INHIBITOR 2"/>
    <property type="match status" value="1"/>
</dbReference>
<name>A0A835HPZ3_9MAGN</name>
<evidence type="ECO:0000256" key="2">
    <source>
        <dbReference type="ARBA" id="ARBA00022704"/>
    </source>
</evidence>
<dbReference type="SMART" id="SM00043">
    <property type="entry name" value="CY"/>
    <property type="match status" value="1"/>
</dbReference>
<dbReference type="InterPro" id="IPR046350">
    <property type="entry name" value="Cystatin_sf"/>
</dbReference>
<reference evidence="4 5" key="1">
    <citation type="submission" date="2020-10" db="EMBL/GenBank/DDBJ databases">
        <title>The Coptis chinensis genome and diversification of protoberbering-type alkaloids.</title>
        <authorList>
            <person name="Wang B."/>
            <person name="Shu S."/>
            <person name="Song C."/>
            <person name="Liu Y."/>
        </authorList>
    </citation>
    <scope>NUCLEOTIDE SEQUENCE [LARGE SCALE GENOMIC DNA]</scope>
    <source>
        <strain evidence="4">HL-2020</strain>
        <tissue evidence="4">Leaf</tissue>
    </source>
</reference>
<dbReference type="CDD" id="cd00042">
    <property type="entry name" value="CY"/>
    <property type="match status" value="1"/>
</dbReference>
<evidence type="ECO:0000256" key="1">
    <source>
        <dbReference type="ARBA" id="ARBA00022690"/>
    </source>
</evidence>
<evidence type="ECO:0000259" key="3">
    <source>
        <dbReference type="SMART" id="SM00043"/>
    </source>
</evidence>
<dbReference type="EMBL" id="JADFTS010000006">
    <property type="protein sequence ID" value="KAF9602327.1"/>
    <property type="molecule type" value="Genomic_DNA"/>
</dbReference>
<gene>
    <name evidence="4" type="ORF">IFM89_026484</name>
</gene>
<proteinExistence type="predicted"/>
<keyword evidence="2" id="KW-0789">Thiol protease inhibitor</keyword>
<dbReference type="Gene3D" id="3.10.450.10">
    <property type="match status" value="1"/>
</dbReference>
<keyword evidence="5" id="KW-1185">Reference proteome</keyword>
<dbReference type="InterPro" id="IPR000010">
    <property type="entry name" value="Cystatin_dom"/>
</dbReference>
<evidence type="ECO:0000313" key="4">
    <source>
        <dbReference type="EMBL" id="KAF9602327.1"/>
    </source>
</evidence>
<sequence>MGGGKVGNRMEIEDVKKNKEVQELGKFSVEEYNVKIQKEKGKEMIVKFLEVVEGQMQVVAGYKYYLKVNATKNEMPKIFDAVVFVKPWDRSKELLEFVPHKIILEQSIQSLDIKFHYLREKEKLIEGMTHKIDFLHTVLANMKMRTLRAKRRAAFTRCKFLKFIKDISGQHLLRYVGVLEPHLPSKDSVSYVSQVLHQLSKPLSAVKMRHHEVNCGPTHNHAPVKGGLERNSVQMKNVLLSDMSISSSKTVSGITDTFAKGKSGGIGISVLPIVTR</sequence>
<evidence type="ECO:0000313" key="5">
    <source>
        <dbReference type="Proteomes" id="UP000631114"/>
    </source>
</evidence>
<dbReference type="GO" id="GO:0004869">
    <property type="term" value="F:cysteine-type endopeptidase inhibitor activity"/>
    <property type="evidence" value="ECO:0007669"/>
    <property type="project" value="UniProtKB-KW"/>
</dbReference>
<dbReference type="Proteomes" id="UP000631114">
    <property type="component" value="Unassembled WGS sequence"/>
</dbReference>
<comment type="caution">
    <text evidence="4">The sequence shown here is derived from an EMBL/GenBank/DDBJ whole genome shotgun (WGS) entry which is preliminary data.</text>
</comment>
<keyword evidence="1" id="KW-0646">Protease inhibitor</keyword>
<organism evidence="4 5">
    <name type="scientific">Coptis chinensis</name>
    <dbReference type="NCBI Taxonomy" id="261450"/>
    <lineage>
        <taxon>Eukaryota</taxon>
        <taxon>Viridiplantae</taxon>
        <taxon>Streptophyta</taxon>
        <taxon>Embryophyta</taxon>
        <taxon>Tracheophyta</taxon>
        <taxon>Spermatophyta</taxon>
        <taxon>Magnoliopsida</taxon>
        <taxon>Ranunculales</taxon>
        <taxon>Ranunculaceae</taxon>
        <taxon>Coptidoideae</taxon>
        <taxon>Coptis</taxon>
    </lineage>
</organism>
<dbReference type="SUPFAM" id="SSF54403">
    <property type="entry name" value="Cystatin/monellin"/>
    <property type="match status" value="1"/>
</dbReference>
<dbReference type="AlphaFoldDB" id="A0A835HPZ3"/>